<accession>A0A4Q4MUP6</accession>
<organism evidence="1 2">
    <name type="scientific">Alternaria alternata</name>
    <name type="common">Alternaria rot fungus</name>
    <name type="synonym">Torula alternata</name>
    <dbReference type="NCBI Taxonomy" id="5599"/>
    <lineage>
        <taxon>Eukaryota</taxon>
        <taxon>Fungi</taxon>
        <taxon>Dikarya</taxon>
        <taxon>Ascomycota</taxon>
        <taxon>Pezizomycotina</taxon>
        <taxon>Dothideomycetes</taxon>
        <taxon>Pleosporomycetidae</taxon>
        <taxon>Pleosporales</taxon>
        <taxon>Pleosporineae</taxon>
        <taxon>Pleosporaceae</taxon>
        <taxon>Alternaria</taxon>
        <taxon>Alternaria sect. Alternaria</taxon>
        <taxon>Alternaria alternata complex</taxon>
    </lineage>
</organism>
<protein>
    <submittedName>
        <fullName evidence="1">Uncharacterized protein</fullName>
    </submittedName>
</protein>
<comment type="caution">
    <text evidence="1">The sequence shown here is derived from an EMBL/GenBank/DDBJ whole genome shotgun (WGS) entry which is preliminary data.</text>
</comment>
<dbReference type="AlphaFoldDB" id="A0A4Q4MUP6"/>
<proteinExistence type="predicted"/>
<reference evidence="2" key="1">
    <citation type="journal article" date="2019" name="bioRxiv">
        <title>Genomics, evolutionary history and diagnostics of the Alternaria alternata species group including apple and Asian pear pathotypes.</title>
        <authorList>
            <person name="Armitage A.D."/>
            <person name="Cockerton H.M."/>
            <person name="Sreenivasaprasad S."/>
            <person name="Woodhall J.W."/>
            <person name="Lane C.R."/>
            <person name="Harrison R.J."/>
            <person name="Clarkson J.P."/>
        </authorList>
    </citation>
    <scope>NUCLEOTIDE SEQUENCE [LARGE SCALE GENOMIC DNA]</scope>
    <source>
        <strain evidence="2">FERA 1177</strain>
    </source>
</reference>
<dbReference type="EMBL" id="PDXD01000130">
    <property type="protein sequence ID" value="RYN59718.1"/>
    <property type="molecule type" value="Genomic_DNA"/>
</dbReference>
<sequence>MPAATPYRCSACDFPNPASHNGPCLNNIAYCPKSKGDWFCAKCPNIVPIALGPDKDGVYRCDKCSAPFDPKYKYTPPVRSWSSAERRKGTEYERMGER</sequence>
<name>A0A4Q4MUP6_ALTAL</name>
<gene>
    <name evidence="1" type="ORF">AA0117_g13103</name>
</gene>
<evidence type="ECO:0000313" key="1">
    <source>
        <dbReference type="EMBL" id="RYN59718.1"/>
    </source>
</evidence>
<evidence type="ECO:0000313" key="2">
    <source>
        <dbReference type="Proteomes" id="UP000291422"/>
    </source>
</evidence>
<dbReference type="Proteomes" id="UP000291422">
    <property type="component" value="Unassembled WGS sequence"/>
</dbReference>